<keyword evidence="2" id="KW-1185">Reference proteome</keyword>
<evidence type="ECO:0000256" key="1">
    <source>
        <dbReference type="SAM" id="Phobius"/>
    </source>
</evidence>
<dbReference type="AlphaFoldDB" id="A0A914E330"/>
<protein>
    <submittedName>
        <fullName evidence="3">Uncharacterized protein</fullName>
    </submittedName>
</protein>
<organism evidence="2 3">
    <name type="scientific">Acrobeloides nanus</name>
    <dbReference type="NCBI Taxonomy" id="290746"/>
    <lineage>
        <taxon>Eukaryota</taxon>
        <taxon>Metazoa</taxon>
        <taxon>Ecdysozoa</taxon>
        <taxon>Nematoda</taxon>
        <taxon>Chromadorea</taxon>
        <taxon>Rhabditida</taxon>
        <taxon>Tylenchina</taxon>
        <taxon>Cephalobomorpha</taxon>
        <taxon>Cephaloboidea</taxon>
        <taxon>Cephalobidae</taxon>
        <taxon>Acrobeloides</taxon>
    </lineage>
</organism>
<keyword evidence="1" id="KW-0812">Transmembrane</keyword>
<sequence>MIVPKLSMQELNNFEEAEFLDKYLSSNESSVFIGILVGINLLIITVVFSYCIYLLWIWRRHNFNISSGLSKIPIILTFRRNNVILTPATNYDDLCDLL</sequence>
<keyword evidence="1" id="KW-1133">Transmembrane helix</keyword>
<keyword evidence="1" id="KW-0472">Membrane</keyword>
<dbReference type="Proteomes" id="UP000887540">
    <property type="component" value="Unplaced"/>
</dbReference>
<name>A0A914E330_9BILA</name>
<evidence type="ECO:0000313" key="3">
    <source>
        <dbReference type="WBParaSite" id="ACRNAN_scaffold5243.g28274.t1"/>
    </source>
</evidence>
<reference evidence="3" key="1">
    <citation type="submission" date="2022-11" db="UniProtKB">
        <authorList>
            <consortium name="WormBaseParasite"/>
        </authorList>
    </citation>
    <scope>IDENTIFICATION</scope>
</reference>
<dbReference type="WBParaSite" id="ACRNAN_scaffold5243.g28274.t1">
    <property type="protein sequence ID" value="ACRNAN_scaffold5243.g28274.t1"/>
    <property type="gene ID" value="ACRNAN_scaffold5243.g28274"/>
</dbReference>
<proteinExistence type="predicted"/>
<accession>A0A914E330</accession>
<evidence type="ECO:0000313" key="2">
    <source>
        <dbReference type="Proteomes" id="UP000887540"/>
    </source>
</evidence>
<feature type="transmembrane region" description="Helical" evidence="1">
    <location>
        <begin position="31"/>
        <end position="56"/>
    </location>
</feature>